<comment type="caution">
    <text evidence="2">The sequence shown here is derived from an EMBL/GenBank/DDBJ whole genome shotgun (WGS) entry which is preliminary data.</text>
</comment>
<sequence>MSQVITSLRDSIDSVKSEVIEWRRYFHKYPELSFKEEKTSQFVFERLQTVENLEISRPTKTSVMARLIGRKPGKIIAMRADMDALPIHEENDLPFASRNDGVMHACGHDGHTAMLLGAAKVLAQYKDSINGEIRFIFQHAEELQPGGAREMVKAGVLEGVDQVIGIHLWSPMPVGKIGICYGSATAASDMLDIVIQGKGGHSAKPQETVDPIAIGSQIVSNLQHIVSRNIDPLDSIVISLTKFNGGDAYNVIPDTVSLGGSIRTLNQNIRKKLPDLIEQVVKGIAEAHGAAYKANVTFGYGSVINDETVTKAVEETIVDVFGKETLIKMPPEMVSEDFSAYSNEKPASFIFVGAGNEEKGIVYPHHHPRFTIDEAALNHGVTLFVNAALKLLGEN</sequence>
<dbReference type="NCBIfam" id="TIGR01891">
    <property type="entry name" value="amidohydrolases"/>
    <property type="match status" value="1"/>
</dbReference>
<dbReference type="InterPro" id="IPR011650">
    <property type="entry name" value="Peptidase_M20_dimer"/>
</dbReference>
<dbReference type="CDD" id="cd08021">
    <property type="entry name" value="M20_Acy1_YhaA-like"/>
    <property type="match status" value="1"/>
</dbReference>
<evidence type="ECO:0000259" key="1">
    <source>
        <dbReference type="Pfam" id="PF07687"/>
    </source>
</evidence>
<dbReference type="Gene3D" id="3.30.70.360">
    <property type="match status" value="1"/>
</dbReference>
<dbReference type="PIRSF" id="PIRSF005962">
    <property type="entry name" value="Pept_M20D_amidohydro"/>
    <property type="match status" value="1"/>
</dbReference>
<dbReference type="PANTHER" id="PTHR11014:SF63">
    <property type="entry name" value="METALLOPEPTIDASE, PUTATIVE (AFU_ORTHOLOGUE AFUA_6G09600)-RELATED"/>
    <property type="match status" value="1"/>
</dbReference>
<evidence type="ECO:0000313" key="3">
    <source>
        <dbReference type="Proteomes" id="UP001596505"/>
    </source>
</evidence>
<dbReference type="InterPro" id="IPR002933">
    <property type="entry name" value="Peptidase_M20"/>
</dbReference>
<dbReference type="Gene3D" id="3.40.630.10">
    <property type="entry name" value="Zn peptidases"/>
    <property type="match status" value="1"/>
</dbReference>
<dbReference type="InterPro" id="IPR017439">
    <property type="entry name" value="Amidohydrolase"/>
</dbReference>
<dbReference type="PANTHER" id="PTHR11014">
    <property type="entry name" value="PEPTIDASE M20 FAMILY MEMBER"/>
    <property type="match status" value="1"/>
</dbReference>
<dbReference type="InterPro" id="IPR036264">
    <property type="entry name" value="Bact_exopeptidase_dim_dom"/>
</dbReference>
<evidence type="ECO:0000313" key="2">
    <source>
        <dbReference type="EMBL" id="MFC7393162.1"/>
    </source>
</evidence>
<reference evidence="3" key="1">
    <citation type="journal article" date="2019" name="Int. J. Syst. Evol. Microbiol.">
        <title>The Global Catalogue of Microorganisms (GCM) 10K type strain sequencing project: providing services to taxonomists for standard genome sequencing and annotation.</title>
        <authorList>
            <consortium name="The Broad Institute Genomics Platform"/>
            <consortium name="The Broad Institute Genome Sequencing Center for Infectious Disease"/>
            <person name="Wu L."/>
            <person name="Ma J."/>
        </authorList>
    </citation>
    <scope>NUCLEOTIDE SEQUENCE [LARGE SCALE GENOMIC DNA]</scope>
    <source>
        <strain evidence="3">CGMCC 1.16305</strain>
    </source>
</reference>
<accession>A0ABW2PUV3</accession>
<dbReference type="RefSeq" id="WP_380965615.1">
    <property type="nucleotide sequence ID" value="NZ_JBHTCO010000010.1"/>
</dbReference>
<dbReference type="SUPFAM" id="SSF55031">
    <property type="entry name" value="Bacterial exopeptidase dimerisation domain"/>
    <property type="match status" value="1"/>
</dbReference>
<feature type="domain" description="Peptidase M20 dimerisation" evidence="1">
    <location>
        <begin position="192"/>
        <end position="285"/>
    </location>
</feature>
<keyword evidence="3" id="KW-1185">Reference proteome</keyword>
<gene>
    <name evidence="2" type="ORF">ACFQRG_09310</name>
</gene>
<dbReference type="SUPFAM" id="SSF53187">
    <property type="entry name" value="Zn-dependent exopeptidases"/>
    <property type="match status" value="1"/>
</dbReference>
<name>A0ABW2PUV3_9BACL</name>
<proteinExistence type="predicted"/>
<protein>
    <submittedName>
        <fullName evidence="2">M20 family metallopeptidase</fullName>
    </submittedName>
</protein>
<dbReference type="Pfam" id="PF01546">
    <property type="entry name" value="Peptidase_M20"/>
    <property type="match status" value="1"/>
</dbReference>
<dbReference type="Pfam" id="PF07687">
    <property type="entry name" value="M20_dimer"/>
    <property type="match status" value="1"/>
</dbReference>
<dbReference type="Proteomes" id="UP001596505">
    <property type="component" value="Unassembled WGS sequence"/>
</dbReference>
<dbReference type="EMBL" id="JBHTCO010000010">
    <property type="protein sequence ID" value="MFC7393162.1"/>
    <property type="molecule type" value="Genomic_DNA"/>
</dbReference>
<organism evidence="2 3">
    <name type="scientific">Scopulibacillus cellulosilyticus</name>
    <dbReference type="NCBI Taxonomy" id="2665665"/>
    <lineage>
        <taxon>Bacteria</taxon>
        <taxon>Bacillati</taxon>
        <taxon>Bacillota</taxon>
        <taxon>Bacilli</taxon>
        <taxon>Bacillales</taxon>
        <taxon>Sporolactobacillaceae</taxon>
        <taxon>Scopulibacillus</taxon>
    </lineage>
</organism>